<dbReference type="Pfam" id="PF03572">
    <property type="entry name" value="Peptidase_S41"/>
    <property type="match status" value="1"/>
</dbReference>
<dbReference type="PANTHER" id="PTHR32060:SF22">
    <property type="entry name" value="CARBOXYL-TERMINAL-PROCESSING PEPTIDASE 3, CHLOROPLASTIC"/>
    <property type="match status" value="1"/>
</dbReference>
<name>A0ABV1RI03_9ALTE</name>
<dbReference type="RefSeq" id="WP_246072224.1">
    <property type="nucleotide sequence ID" value="NZ_JBELOE010000216.1"/>
</dbReference>
<dbReference type="InterPro" id="IPR029045">
    <property type="entry name" value="ClpP/crotonase-like_dom_sf"/>
</dbReference>
<protein>
    <submittedName>
        <fullName evidence="8">Carboxy terminal-processing peptidase</fullName>
        <ecNumber evidence="8">3.4.21.102</ecNumber>
    </submittedName>
</protein>
<keyword evidence="9" id="KW-1185">Reference proteome</keyword>
<keyword evidence="3 5" id="KW-0378">Hydrolase</keyword>
<evidence type="ECO:0000256" key="2">
    <source>
        <dbReference type="ARBA" id="ARBA00022670"/>
    </source>
</evidence>
<dbReference type="InterPro" id="IPR040573">
    <property type="entry name" value="TSP_N"/>
</dbReference>
<dbReference type="GO" id="GO:0004252">
    <property type="term" value="F:serine-type endopeptidase activity"/>
    <property type="evidence" value="ECO:0007669"/>
    <property type="project" value="UniProtKB-EC"/>
</dbReference>
<proteinExistence type="inferred from homology"/>
<gene>
    <name evidence="8" type="primary">prc</name>
    <name evidence="8" type="ORF">ABS311_11890</name>
</gene>
<organism evidence="8 9">
    <name type="scientific">Catenovulum sediminis</name>
    <dbReference type="NCBI Taxonomy" id="1740262"/>
    <lineage>
        <taxon>Bacteria</taxon>
        <taxon>Pseudomonadati</taxon>
        <taxon>Pseudomonadota</taxon>
        <taxon>Gammaproteobacteria</taxon>
        <taxon>Alteromonadales</taxon>
        <taxon>Alteromonadaceae</taxon>
        <taxon>Catenovulum</taxon>
    </lineage>
</organism>
<evidence type="ECO:0000259" key="7">
    <source>
        <dbReference type="PROSITE" id="PS50106"/>
    </source>
</evidence>
<dbReference type="InterPro" id="IPR020992">
    <property type="entry name" value="Tail_Prtase_C"/>
</dbReference>
<sequence length="681" mass="78289">MKMPIRSMLLASVVAFNCNLYAVTTNSDSNSEAIELPVLEQESQHAMASKRIYQLFTREHYKRFEMDDTFSKKVFKRYIDQLDYNKQFFLQADIDALAAHQNKFDEAFYRGKLDFVYDMYELNLRRRKEMYEYALSLLDKEMKFDKDEFYYYDREDKSWAGSLEELKVYWHQRVKYDALNLKLAGKEWPKIQELLSKRYKTAIKRLAQSQSEDVFQAVMNAFARSIEAHTSYLSPRRADRFEMEMNLSLEGIGAVLFAEDDYTVIKSLVPGGPADKSQQIKPEDKIVGVAQGKDEFVDIIGWRLDDVVDLIKGPKGTQVRLQLLKGDTADNQPVIVSLVRDKIKLEDRAADVKVFVPEEGDYKGRKLGVIEIPSFYSGVTRDVVKHLGELQEKDVEGIVIDLRGNGGGSLPESINLTGLFIEKGPVVQVRSVGNRVDVQQDRDPRVFYDGPLIVMVDRYSASASEIFSAAIQDYGRGLVVGEQTFGKGTVQQHRSLKKRFDLLDKPLGHIQYTFAKFYRINGGSTQHRGVIPDIAFPSPIEPSEWGEAKEENALPWDKIASANYQQLNLIDQGKVEKLKQHHIERIKTNPEFAYIFEDIAEYQENKDKKFESLNEAIRIEKRDEAKAERLKRANERLKRMGKEPVESVDDIPEDINEYDVFLHEAANIMFDYIGKDALAKS</sequence>
<dbReference type="CDD" id="cd07560">
    <property type="entry name" value="Peptidase_S41_CPP"/>
    <property type="match status" value="1"/>
</dbReference>
<feature type="chain" id="PRO_5046121399" evidence="6">
    <location>
        <begin position="23"/>
        <end position="681"/>
    </location>
</feature>
<dbReference type="PROSITE" id="PS50106">
    <property type="entry name" value="PDZ"/>
    <property type="match status" value="1"/>
</dbReference>
<dbReference type="CDD" id="cd06782">
    <property type="entry name" value="cpPDZ_CPP-like"/>
    <property type="match status" value="1"/>
</dbReference>
<evidence type="ECO:0000256" key="1">
    <source>
        <dbReference type="ARBA" id="ARBA00009179"/>
    </source>
</evidence>
<dbReference type="InterPro" id="IPR004447">
    <property type="entry name" value="Peptidase_S41A"/>
</dbReference>
<keyword evidence="2 5" id="KW-0645">Protease</keyword>
<dbReference type="InterPro" id="IPR001478">
    <property type="entry name" value="PDZ"/>
</dbReference>
<evidence type="ECO:0000256" key="3">
    <source>
        <dbReference type="ARBA" id="ARBA00022801"/>
    </source>
</evidence>
<dbReference type="SMART" id="SM00245">
    <property type="entry name" value="TSPc"/>
    <property type="match status" value="1"/>
</dbReference>
<keyword evidence="4 5" id="KW-0720">Serine protease</keyword>
<evidence type="ECO:0000256" key="5">
    <source>
        <dbReference type="RuleBase" id="RU004404"/>
    </source>
</evidence>
<dbReference type="Proteomes" id="UP001467690">
    <property type="component" value="Unassembled WGS sequence"/>
</dbReference>
<evidence type="ECO:0000256" key="6">
    <source>
        <dbReference type="SAM" id="SignalP"/>
    </source>
</evidence>
<evidence type="ECO:0000313" key="9">
    <source>
        <dbReference type="Proteomes" id="UP001467690"/>
    </source>
</evidence>
<reference evidence="8 9" key="1">
    <citation type="submission" date="2024-06" db="EMBL/GenBank/DDBJ databases">
        <authorList>
            <person name="Chen R.Y."/>
        </authorList>
    </citation>
    <scope>NUCLEOTIDE SEQUENCE [LARGE SCALE GENOMIC DNA]</scope>
    <source>
        <strain evidence="8 9">D2</strain>
    </source>
</reference>
<dbReference type="Pfam" id="PF17804">
    <property type="entry name" value="TSP_NTD"/>
    <property type="match status" value="1"/>
</dbReference>
<dbReference type="SUPFAM" id="SSF50156">
    <property type="entry name" value="PDZ domain-like"/>
    <property type="match status" value="1"/>
</dbReference>
<dbReference type="EC" id="3.4.21.102" evidence="8"/>
<dbReference type="NCBIfam" id="NF008388">
    <property type="entry name" value="PRK11186.1"/>
    <property type="match status" value="1"/>
</dbReference>
<keyword evidence="6" id="KW-0732">Signal</keyword>
<dbReference type="Gene3D" id="3.90.226.10">
    <property type="entry name" value="2-enoyl-CoA Hydratase, Chain A, domain 1"/>
    <property type="match status" value="1"/>
</dbReference>
<dbReference type="InterPro" id="IPR036034">
    <property type="entry name" value="PDZ_sf"/>
</dbReference>
<evidence type="ECO:0000256" key="4">
    <source>
        <dbReference type="ARBA" id="ARBA00022825"/>
    </source>
</evidence>
<dbReference type="SMART" id="SM00228">
    <property type="entry name" value="PDZ"/>
    <property type="match status" value="1"/>
</dbReference>
<dbReference type="Pfam" id="PF00595">
    <property type="entry name" value="PDZ"/>
    <property type="match status" value="1"/>
</dbReference>
<dbReference type="SUPFAM" id="SSF52096">
    <property type="entry name" value="ClpP/crotonase"/>
    <property type="match status" value="1"/>
</dbReference>
<comment type="caution">
    <text evidence="8">The sequence shown here is derived from an EMBL/GenBank/DDBJ whole genome shotgun (WGS) entry which is preliminary data.</text>
</comment>
<dbReference type="Pfam" id="PF11818">
    <property type="entry name" value="DUF3340"/>
    <property type="match status" value="1"/>
</dbReference>
<dbReference type="PANTHER" id="PTHR32060">
    <property type="entry name" value="TAIL-SPECIFIC PROTEASE"/>
    <property type="match status" value="1"/>
</dbReference>
<dbReference type="Gene3D" id="2.30.42.10">
    <property type="match status" value="1"/>
</dbReference>
<dbReference type="InterPro" id="IPR005151">
    <property type="entry name" value="Tail-specific_protease"/>
</dbReference>
<dbReference type="NCBIfam" id="TIGR00225">
    <property type="entry name" value="prc"/>
    <property type="match status" value="1"/>
</dbReference>
<feature type="signal peptide" evidence="6">
    <location>
        <begin position="1"/>
        <end position="22"/>
    </location>
</feature>
<evidence type="ECO:0000313" key="8">
    <source>
        <dbReference type="EMBL" id="MER2492576.1"/>
    </source>
</evidence>
<feature type="domain" description="PDZ" evidence="7">
    <location>
        <begin position="242"/>
        <end position="312"/>
    </location>
</feature>
<dbReference type="Gene3D" id="3.30.750.44">
    <property type="match status" value="1"/>
</dbReference>
<accession>A0ABV1RI03</accession>
<dbReference type="EMBL" id="JBELOE010000216">
    <property type="protein sequence ID" value="MER2492576.1"/>
    <property type="molecule type" value="Genomic_DNA"/>
</dbReference>
<comment type="similarity">
    <text evidence="1 5">Belongs to the peptidase S41A family.</text>
</comment>